<evidence type="ECO:0000313" key="3">
    <source>
        <dbReference type="Proteomes" id="UP000199394"/>
    </source>
</evidence>
<feature type="transmembrane region" description="Helical" evidence="1">
    <location>
        <begin position="182"/>
        <end position="203"/>
    </location>
</feature>
<keyword evidence="3" id="KW-1185">Reference proteome</keyword>
<dbReference type="AlphaFoldDB" id="A0A1H4BDX3"/>
<feature type="transmembrane region" description="Helical" evidence="1">
    <location>
        <begin position="36"/>
        <end position="54"/>
    </location>
</feature>
<keyword evidence="1" id="KW-0812">Transmembrane</keyword>
<reference evidence="2 3" key="1">
    <citation type="submission" date="2016-10" db="EMBL/GenBank/DDBJ databases">
        <authorList>
            <person name="de Groot N.N."/>
        </authorList>
    </citation>
    <scope>NUCLEOTIDE SEQUENCE [LARGE SCALE GENOMIC DNA]</scope>
    <source>
        <strain evidence="2 3">SR12</strain>
    </source>
</reference>
<feature type="transmembrane region" description="Helical" evidence="1">
    <location>
        <begin position="152"/>
        <end position="170"/>
    </location>
</feature>
<feature type="transmembrane region" description="Helical" evidence="1">
    <location>
        <begin position="75"/>
        <end position="94"/>
    </location>
</feature>
<dbReference type="OrthoDB" id="2216839at2"/>
<protein>
    <submittedName>
        <fullName evidence="2">ABC-2 family transporter protein</fullName>
    </submittedName>
</protein>
<organism evidence="2 3">
    <name type="scientific">Eubacterium aggregans</name>
    <dbReference type="NCBI Taxonomy" id="81409"/>
    <lineage>
        <taxon>Bacteria</taxon>
        <taxon>Bacillati</taxon>
        <taxon>Bacillota</taxon>
        <taxon>Clostridia</taxon>
        <taxon>Eubacteriales</taxon>
        <taxon>Eubacteriaceae</taxon>
        <taxon>Eubacterium</taxon>
    </lineage>
</organism>
<name>A0A1H4BDX3_9FIRM</name>
<evidence type="ECO:0000256" key="1">
    <source>
        <dbReference type="SAM" id="Phobius"/>
    </source>
</evidence>
<keyword evidence="1" id="KW-1133">Transmembrane helix</keyword>
<evidence type="ECO:0000313" key="2">
    <source>
        <dbReference type="EMBL" id="SEA46198.1"/>
    </source>
</evidence>
<gene>
    <name evidence="2" type="ORF">SAMN04515656_11119</name>
</gene>
<feature type="transmembrane region" description="Helical" evidence="1">
    <location>
        <begin position="12"/>
        <end position="30"/>
    </location>
</feature>
<dbReference type="InterPro" id="IPR025699">
    <property type="entry name" value="ABC2_memb-like"/>
</dbReference>
<dbReference type="Pfam" id="PF13346">
    <property type="entry name" value="ABC2_membrane_5"/>
    <property type="match status" value="1"/>
</dbReference>
<keyword evidence="1" id="KW-0472">Membrane</keyword>
<sequence>MYAKYLKKEITLVMHPVVPLFMLLAAMVLIPNYPYTVIFFYTTLSIFFTCMLGRENGDVAYSLGLPITKADVVRGRMLFVILIEVIQVILVEIFSLVRHALNPAPNMAGMEGNLALLGFGFALFGLFNRVFFSRYYRDINTVGKSFIAATTVYWVGAILVEGSTFAIPYVRDVLDTPDPQNLLPKAIVFIIGLVVFLLLNLLTCKKAINSFEKQDLAV</sequence>
<dbReference type="RefSeq" id="WP_090307135.1">
    <property type="nucleotide sequence ID" value="NZ_FNRK01000011.1"/>
</dbReference>
<dbReference type="Proteomes" id="UP000199394">
    <property type="component" value="Unassembled WGS sequence"/>
</dbReference>
<dbReference type="STRING" id="81409.SAMN04515656_11119"/>
<feature type="transmembrane region" description="Helical" evidence="1">
    <location>
        <begin position="114"/>
        <end position="132"/>
    </location>
</feature>
<accession>A0A1H4BDX3</accession>
<proteinExistence type="predicted"/>
<dbReference type="EMBL" id="FNRK01000011">
    <property type="protein sequence ID" value="SEA46198.1"/>
    <property type="molecule type" value="Genomic_DNA"/>
</dbReference>